<accession>A0ABS5HFS4</accession>
<evidence type="ECO:0000313" key="4">
    <source>
        <dbReference type="Proteomes" id="UP000682951"/>
    </source>
</evidence>
<sequence>MFLSKTKVAVFSILVASSLFAVSIKDSTNAELSGMIANADAKTLSEISLEMHKRAGKLQSEAMDIKDDFRDAMHKKISSMSDTERSKFMDEYKGLMRDKMDSLSVKEARSMDIMGDIMGEKHGCSAKMKDKNSSNKSSMCGSKSDNKGMMSKKSDDKKGGCGCSKGGHAGHSDADKVDNKSDKHVGHTH</sequence>
<organism evidence="3 4">
    <name type="scientific">Campylobacter anatolicus</name>
    <dbReference type="NCBI Taxonomy" id="2829105"/>
    <lineage>
        <taxon>Bacteria</taxon>
        <taxon>Pseudomonadati</taxon>
        <taxon>Campylobacterota</taxon>
        <taxon>Epsilonproteobacteria</taxon>
        <taxon>Campylobacterales</taxon>
        <taxon>Campylobacteraceae</taxon>
        <taxon>Campylobacter</taxon>
    </lineage>
</organism>
<keyword evidence="2" id="KW-0732">Signal</keyword>
<gene>
    <name evidence="3" type="ORF">KDD93_00820</name>
</gene>
<evidence type="ECO:0000313" key="3">
    <source>
        <dbReference type="EMBL" id="MBR8463116.1"/>
    </source>
</evidence>
<feature type="compositionally biased region" description="Low complexity" evidence="1">
    <location>
        <begin position="134"/>
        <end position="151"/>
    </location>
</feature>
<protein>
    <submittedName>
        <fullName evidence="3">DUF1104 domain-containing protein</fullName>
    </submittedName>
</protein>
<feature type="region of interest" description="Disordered" evidence="1">
    <location>
        <begin position="123"/>
        <end position="189"/>
    </location>
</feature>
<dbReference type="Pfam" id="PF06518">
    <property type="entry name" value="DUF1104"/>
    <property type="match status" value="1"/>
</dbReference>
<dbReference type="Proteomes" id="UP000682951">
    <property type="component" value="Unassembled WGS sequence"/>
</dbReference>
<feature type="chain" id="PRO_5045403221" evidence="2">
    <location>
        <begin position="22"/>
        <end position="189"/>
    </location>
</feature>
<reference evidence="3 4" key="1">
    <citation type="submission" date="2021-04" db="EMBL/GenBank/DDBJ databases">
        <title>Molecular and phenotypic characterization and identification of bacterial isolates recovered from the Anatolian ground squirrels (Spermophilus xanthoprymnus) and which have the potential to form a new species in the Campylobacter genus.</title>
        <authorList>
            <person name="Aydin F."/>
            <person name="Abay S."/>
            <person name="Kayman T."/>
            <person name="Karakaya E."/>
            <person name="Mustak H.K."/>
            <person name="Mustak I.B."/>
            <person name="Bilgin N."/>
            <person name="Duzler A."/>
            <person name="Sahin O."/>
            <person name="Guran O."/>
            <person name="Saticioglu I.B."/>
        </authorList>
    </citation>
    <scope>NUCLEOTIDE SEQUENCE [LARGE SCALE GENOMIC DNA]</scope>
    <source>
        <strain evidence="4">faydin-G24</strain>
    </source>
</reference>
<name>A0ABS5HFS4_9BACT</name>
<proteinExistence type="predicted"/>
<dbReference type="InterPro" id="IPR009488">
    <property type="entry name" value="DUF1104"/>
</dbReference>
<dbReference type="RefSeq" id="WP_212140746.1">
    <property type="nucleotide sequence ID" value="NZ_JAGSSW010000001.1"/>
</dbReference>
<feature type="compositionally biased region" description="Gly residues" evidence="1">
    <location>
        <begin position="160"/>
        <end position="169"/>
    </location>
</feature>
<feature type="signal peptide" evidence="2">
    <location>
        <begin position="1"/>
        <end position="21"/>
    </location>
</feature>
<feature type="compositionally biased region" description="Basic and acidic residues" evidence="1">
    <location>
        <begin position="123"/>
        <end position="133"/>
    </location>
</feature>
<feature type="compositionally biased region" description="Basic and acidic residues" evidence="1">
    <location>
        <begin position="170"/>
        <end position="189"/>
    </location>
</feature>
<comment type="caution">
    <text evidence="3">The sequence shown here is derived from an EMBL/GenBank/DDBJ whole genome shotgun (WGS) entry which is preliminary data.</text>
</comment>
<evidence type="ECO:0000256" key="2">
    <source>
        <dbReference type="SAM" id="SignalP"/>
    </source>
</evidence>
<dbReference type="EMBL" id="JAGSSW010000001">
    <property type="protein sequence ID" value="MBR8463116.1"/>
    <property type="molecule type" value="Genomic_DNA"/>
</dbReference>
<evidence type="ECO:0000256" key="1">
    <source>
        <dbReference type="SAM" id="MobiDB-lite"/>
    </source>
</evidence>
<keyword evidence="4" id="KW-1185">Reference proteome</keyword>